<dbReference type="InterPro" id="IPR003200">
    <property type="entry name" value="Nict_dMeBzImd_PRibTrfase"/>
</dbReference>
<proteinExistence type="inferred from homology"/>
<dbReference type="EC" id="2.4.2.21" evidence="4 11"/>
<dbReference type="AlphaFoldDB" id="A0A401ZYS8"/>
<evidence type="ECO:0000256" key="11">
    <source>
        <dbReference type="HAMAP-Rule" id="MF_00230"/>
    </source>
</evidence>
<dbReference type="HAMAP" id="MF_00230">
    <property type="entry name" value="CobT"/>
    <property type="match status" value="1"/>
</dbReference>
<evidence type="ECO:0000313" key="13">
    <source>
        <dbReference type="Proteomes" id="UP000287352"/>
    </source>
</evidence>
<keyword evidence="8 11" id="KW-0808">Transferase</keyword>
<dbReference type="Gene3D" id="1.10.1610.10">
    <property type="match status" value="1"/>
</dbReference>
<comment type="caution">
    <text evidence="12">The sequence shown here is derived from an EMBL/GenBank/DDBJ whole genome shotgun (WGS) entry which is preliminary data.</text>
</comment>
<evidence type="ECO:0000256" key="4">
    <source>
        <dbReference type="ARBA" id="ARBA00011991"/>
    </source>
</evidence>
<dbReference type="CDD" id="cd02439">
    <property type="entry name" value="DMB-PRT_CobT"/>
    <property type="match status" value="1"/>
</dbReference>
<organism evidence="12 13">
    <name type="scientific">Tengunoibacter tsumagoiensis</name>
    <dbReference type="NCBI Taxonomy" id="2014871"/>
    <lineage>
        <taxon>Bacteria</taxon>
        <taxon>Bacillati</taxon>
        <taxon>Chloroflexota</taxon>
        <taxon>Ktedonobacteria</taxon>
        <taxon>Ktedonobacterales</taxon>
        <taxon>Dictyobacteraceae</taxon>
        <taxon>Tengunoibacter</taxon>
    </lineage>
</organism>
<evidence type="ECO:0000256" key="6">
    <source>
        <dbReference type="ARBA" id="ARBA00022573"/>
    </source>
</evidence>
<dbReference type="Pfam" id="PF02277">
    <property type="entry name" value="DBI_PRT"/>
    <property type="match status" value="1"/>
</dbReference>
<dbReference type="PANTHER" id="PTHR43463:SF1">
    <property type="entry name" value="NICOTINATE-NUCLEOTIDE--DIMETHYLBENZIMIDAZOLE PHOSPHORIBOSYLTRANSFERASE"/>
    <property type="match status" value="1"/>
</dbReference>
<gene>
    <name evidence="11 12" type="primary">cobT</name>
    <name evidence="12" type="ORF">KTT_18420</name>
</gene>
<dbReference type="GO" id="GO:0009236">
    <property type="term" value="P:cobalamin biosynthetic process"/>
    <property type="evidence" value="ECO:0007669"/>
    <property type="project" value="UniProtKB-UniRule"/>
</dbReference>
<comment type="pathway">
    <text evidence="2 11">Nucleoside biosynthesis; alpha-ribazole biosynthesis; alpha-ribazole from 5,6-dimethylbenzimidazole: step 1/2.</text>
</comment>
<dbReference type="PANTHER" id="PTHR43463">
    <property type="entry name" value="NICOTINATE-NUCLEOTIDE--DIMETHYLBENZIMIDAZOLE PHOSPHORIBOSYLTRANSFERASE"/>
    <property type="match status" value="1"/>
</dbReference>
<dbReference type="InterPro" id="IPR023195">
    <property type="entry name" value="Nict_dMeBzImd_PRibTrfase_N"/>
</dbReference>
<evidence type="ECO:0000256" key="7">
    <source>
        <dbReference type="ARBA" id="ARBA00022676"/>
    </source>
</evidence>
<evidence type="ECO:0000313" key="12">
    <source>
        <dbReference type="EMBL" id="GCE11983.1"/>
    </source>
</evidence>
<dbReference type="GO" id="GO:0008939">
    <property type="term" value="F:nicotinate-nucleotide-dimethylbenzimidazole phosphoribosyltransferase activity"/>
    <property type="evidence" value="ECO:0007669"/>
    <property type="project" value="UniProtKB-UniRule"/>
</dbReference>
<dbReference type="UniPathway" id="UPA00061">
    <property type="reaction ID" value="UER00516"/>
</dbReference>
<dbReference type="Gene3D" id="3.40.50.10210">
    <property type="match status" value="1"/>
</dbReference>
<evidence type="ECO:0000256" key="5">
    <source>
        <dbReference type="ARBA" id="ARBA00015486"/>
    </source>
</evidence>
<keyword evidence="13" id="KW-1185">Reference proteome</keyword>
<evidence type="ECO:0000256" key="1">
    <source>
        <dbReference type="ARBA" id="ARBA00002197"/>
    </source>
</evidence>
<dbReference type="OrthoDB" id="9781491at2"/>
<comment type="similarity">
    <text evidence="3 11">Belongs to the CobT family.</text>
</comment>
<dbReference type="InterPro" id="IPR017846">
    <property type="entry name" value="Nict_dMeBzImd_PRibTrfase_bact"/>
</dbReference>
<keyword evidence="7 11" id="KW-0328">Glycosyltransferase</keyword>
<evidence type="ECO:0000256" key="3">
    <source>
        <dbReference type="ARBA" id="ARBA00007110"/>
    </source>
</evidence>
<evidence type="ECO:0000256" key="10">
    <source>
        <dbReference type="ARBA" id="ARBA00047340"/>
    </source>
</evidence>
<accession>A0A401ZYS8</accession>
<dbReference type="NCBIfam" id="TIGR03160">
    <property type="entry name" value="cobT_DBIPRT"/>
    <property type="match status" value="1"/>
</dbReference>
<evidence type="ECO:0000256" key="8">
    <source>
        <dbReference type="ARBA" id="ARBA00022679"/>
    </source>
</evidence>
<comment type="function">
    <text evidence="1 11">Catalyzes the synthesis of alpha-ribazole-5'-phosphate from nicotinate mononucleotide (NAMN) and 5,6-dimethylbenzimidazole (DMB).</text>
</comment>
<dbReference type="SUPFAM" id="SSF52733">
    <property type="entry name" value="Nicotinate mononucleotide:5,6-dimethylbenzimidazole phosphoribosyltransferase (CobT)"/>
    <property type="match status" value="1"/>
</dbReference>
<dbReference type="FunFam" id="3.40.50.10210:FF:000001">
    <property type="entry name" value="Nicotinate-nucleotide--dimethylbenzimidazole phosphoribosyltransferase"/>
    <property type="match status" value="1"/>
</dbReference>
<feature type="active site" description="Proton acceptor" evidence="11">
    <location>
        <position position="317"/>
    </location>
</feature>
<reference evidence="13" key="1">
    <citation type="submission" date="2018-12" db="EMBL/GenBank/DDBJ databases">
        <title>Tengunoibacter tsumagoiensis gen. nov., sp. nov., Dictyobacter kobayashii sp. nov., D. alpinus sp. nov., and D. joshuensis sp. nov. and description of Dictyobacteraceae fam. nov. within the order Ktedonobacterales isolated from Tengu-no-mugimeshi.</title>
        <authorList>
            <person name="Wang C.M."/>
            <person name="Zheng Y."/>
            <person name="Sakai Y."/>
            <person name="Toyoda A."/>
            <person name="Minakuchi Y."/>
            <person name="Abe K."/>
            <person name="Yokota A."/>
            <person name="Yabe S."/>
        </authorList>
    </citation>
    <scope>NUCLEOTIDE SEQUENCE [LARGE SCALE GENOMIC DNA]</scope>
    <source>
        <strain evidence="13">Uno3</strain>
    </source>
</reference>
<dbReference type="NCBIfam" id="NF000996">
    <property type="entry name" value="PRK00105.1"/>
    <property type="match status" value="1"/>
</dbReference>
<sequence length="351" mass="36562">MLDLQSIREAIQPINAQVVEEARQRQLQLTKPAGSLGRLEEIALQLAGITGQVKPPRLQKAVVVMAADHGVTAEGVSAYPAEVTPQMVLNFLAGGAAINALSKQAQAEVVVVDIGVASELSDQRLISRKIRWGTANMARGAAMTHEEALQAIAVGYEIVTRLAESGTNVVATGEMGIGNTTAASALTAALLGRDVAEVTGRGTGINDQQLAQKIRIIEQALATNQPDRSDPLDVLAKVGGLEIAGLVGVILGAAERKMAVVIDGFISGAAALVAVTYCPTSRDYLFAGHISVERGHRLIVEALALEPLLDLHLRLGEGTGAVLAFHLLDAALATHNGMSTFGEAGVSEKEG</sequence>
<dbReference type="EMBL" id="BIFR01000001">
    <property type="protein sequence ID" value="GCE11983.1"/>
    <property type="molecule type" value="Genomic_DNA"/>
</dbReference>
<comment type="catalytic activity">
    <reaction evidence="10 11">
        <text>5,6-dimethylbenzimidazole + nicotinate beta-D-ribonucleotide = alpha-ribazole 5'-phosphate + nicotinate + H(+)</text>
        <dbReference type="Rhea" id="RHEA:11196"/>
        <dbReference type="ChEBI" id="CHEBI:15378"/>
        <dbReference type="ChEBI" id="CHEBI:15890"/>
        <dbReference type="ChEBI" id="CHEBI:32544"/>
        <dbReference type="ChEBI" id="CHEBI:57502"/>
        <dbReference type="ChEBI" id="CHEBI:57918"/>
        <dbReference type="EC" id="2.4.2.21"/>
    </reaction>
</comment>
<dbReference type="Proteomes" id="UP000287352">
    <property type="component" value="Unassembled WGS sequence"/>
</dbReference>
<name>A0A401ZYS8_9CHLR</name>
<dbReference type="RefSeq" id="WP_126579651.1">
    <property type="nucleotide sequence ID" value="NZ_BIFR01000001.1"/>
</dbReference>
<keyword evidence="6 11" id="KW-0169">Cobalamin biosynthesis</keyword>
<dbReference type="InterPro" id="IPR036087">
    <property type="entry name" value="Nict_dMeBzImd_PRibTrfase_sf"/>
</dbReference>
<evidence type="ECO:0000256" key="2">
    <source>
        <dbReference type="ARBA" id="ARBA00005049"/>
    </source>
</evidence>
<evidence type="ECO:0000256" key="9">
    <source>
        <dbReference type="ARBA" id="ARBA00030686"/>
    </source>
</evidence>
<protein>
    <recommendedName>
        <fullName evidence="5 11">Nicotinate-nucleotide--dimethylbenzimidazole phosphoribosyltransferase</fullName>
        <shortName evidence="11">NN:DBI PRT</shortName>
        <ecNumber evidence="4 11">2.4.2.21</ecNumber>
    </recommendedName>
    <alternativeName>
        <fullName evidence="9 11">N(1)-alpha-phosphoribosyltransferase</fullName>
    </alternativeName>
</protein>